<evidence type="ECO:0000313" key="1">
    <source>
        <dbReference type="EMBL" id="ABX13101.1"/>
    </source>
</evidence>
<organism evidence="1 2">
    <name type="scientific">Nitrosopumilus maritimus (strain SCM1)</name>
    <dbReference type="NCBI Taxonomy" id="436308"/>
    <lineage>
        <taxon>Archaea</taxon>
        <taxon>Nitrososphaerota</taxon>
        <taxon>Nitrososphaeria</taxon>
        <taxon>Nitrosopumilales</taxon>
        <taxon>Nitrosopumilaceae</taxon>
        <taxon>Nitrosopumilus</taxon>
    </lineage>
</organism>
<dbReference type="KEGG" id="nmr:Nmar_1205"/>
<gene>
    <name evidence="1" type="ordered locus">Nmar_1205</name>
</gene>
<accession>A9A5U6</accession>
<reference evidence="1 2" key="1">
    <citation type="journal article" date="2010" name="Proc. Natl. Acad. Sci. U.S.A.">
        <title>Nitrosopumilus maritimus genome reveals unique mechanisms for nitrification and autotrophy in globally distributed marine crenarchaea.</title>
        <authorList>
            <person name="Walker C.B."/>
            <person name="de la Torre J.R."/>
            <person name="Klotz M.G."/>
            <person name="Urakawa H."/>
            <person name="Pinel N."/>
            <person name="Arp D.J."/>
            <person name="Brochier-Armanet C."/>
            <person name="Chain P.S."/>
            <person name="Chan P.P."/>
            <person name="Gollabgir A."/>
            <person name="Hemp J."/>
            <person name="Hugler M."/>
            <person name="Karr E.A."/>
            <person name="Konneke M."/>
            <person name="Shin M."/>
            <person name="Lawton T.J."/>
            <person name="Lowe T."/>
            <person name="Martens-Habbena W."/>
            <person name="Sayavedra-Soto L.A."/>
            <person name="Lang D."/>
            <person name="Sievert S.M."/>
            <person name="Rosenzweig A.C."/>
            <person name="Manning G."/>
            <person name="Stahl D.A."/>
        </authorList>
    </citation>
    <scope>NUCLEOTIDE SEQUENCE [LARGE SCALE GENOMIC DNA]</scope>
    <source>
        <strain evidence="1 2">SCM1</strain>
    </source>
</reference>
<dbReference type="eggNOG" id="arCOG10580">
    <property type="taxonomic scope" value="Archaea"/>
</dbReference>
<proteinExistence type="predicted"/>
<sequence length="281" mass="32943">MNQNTQFGNLQSYLRYTQPTAKYLFGSMSFRKKKSSKHQENVQKMLEALALNGALTTWEIAKLSHSDISSIRTKDKELRRLVVGRRDRGRKTLGIIDVGLVIANTENLELDTSKKYRLSLHGILYCLDVLDFSKKEIDQMASNYSDILPMIFGKWDYLKSIIGDDVYRIRLLTGGLFLDTVHITKISQTPIFEIITYLNVKYQDYYESIDENDLADQISYLFYAALLVPFTVNENDEENKTEKWKKLFEEDENLNIWFFDFIKETSKFYSNRFDFIKSMIP</sequence>
<dbReference type="InParanoid" id="A9A5U6"/>
<dbReference type="AlphaFoldDB" id="A9A5U6"/>
<evidence type="ECO:0000313" key="2">
    <source>
        <dbReference type="Proteomes" id="UP000000792"/>
    </source>
</evidence>
<dbReference type="HOGENOM" id="CLU_913999_0_0_2"/>
<dbReference type="Proteomes" id="UP000000792">
    <property type="component" value="Chromosome"/>
</dbReference>
<dbReference type="EMBL" id="CP000866">
    <property type="protein sequence ID" value="ABX13101.1"/>
    <property type="molecule type" value="Genomic_DNA"/>
</dbReference>
<dbReference type="EnsemblBacteria" id="ABX13101">
    <property type="protein sequence ID" value="ABX13101"/>
    <property type="gene ID" value="Nmar_1205"/>
</dbReference>
<keyword evidence="2" id="KW-1185">Reference proteome</keyword>
<dbReference type="STRING" id="436308.Nmar_1205"/>
<protein>
    <submittedName>
        <fullName evidence="1">Uncharacterized protein</fullName>
    </submittedName>
</protein>
<dbReference type="PhylomeDB" id="A9A5U6"/>
<name>A9A5U6_NITMS</name>
<dbReference type="OrthoDB" id="11066at2157"/>